<proteinExistence type="predicted"/>
<evidence type="ECO:0000313" key="1">
    <source>
        <dbReference type="Ensembl" id="ENSEBUP00000013728.1"/>
    </source>
</evidence>
<accession>A0A8C4QEC0</accession>
<dbReference type="OMA" id="CIRSQAN"/>
<dbReference type="PANTHER" id="PTHR13318">
    <property type="entry name" value="PARTNER OF PAIRED, ISOFORM B-RELATED"/>
    <property type="match status" value="1"/>
</dbReference>
<dbReference type="SMART" id="SM00367">
    <property type="entry name" value="LRR_CC"/>
    <property type="match status" value="4"/>
</dbReference>
<dbReference type="InterPro" id="IPR032675">
    <property type="entry name" value="LRR_dom_sf"/>
</dbReference>
<dbReference type="GO" id="GO:0019005">
    <property type="term" value="C:SCF ubiquitin ligase complex"/>
    <property type="evidence" value="ECO:0007669"/>
    <property type="project" value="TreeGrafter"/>
</dbReference>
<dbReference type="SUPFAM" id="SSF52047">
    <property type="entry name" value="RNI-like"/>
    <property type="match status" value="1"/>
</dbReference>
<dbReference type="GO" id="GO:0031146">
    <property type="term" value="P:SCF-dependent proteasomal ubiquitin-dependent protein catabolic process"/>
    <property type="evidence" value="ECO:0007669"/>
    <property type="project" value="TreeGrafter"/>
</dbReference>
<dbReference type="Proteomes" id="UP000694388">
    <property type="component" value="Unplaced"/>
</dbReference>
<name>A0A8C4QEC0_EPTBU</name>
<dbReference type="PANTHER" id="PTHR13318:SF152">
    <property type="entry name" value="F-BOX_LRR-REPEAT PROTEIN 4"/>
    <property type="match status" value="1"/>
</dbReference>
<dbReference type="AlphaFoldDB" id="A0A8C4QEC0"/>
<dbReference type="Gene3D" id="3.80.10.10">
    <property type="entry name" value="Ribonuclease Inhibitor"/>
    <property type="match status" value="1"/>
</dbReference>
<reference evidence="1" key="2">
    <citation type="submission" date="2025-09" db="UniProtKB">
        <authorList>
            <consortium name="Ensembl"/>
        </authorList>
    </citation>
    <scope>IDENTIFICATION</scope>
</reference>
<organism evidence="1 2">
    <name type="scientific">Eptatretus burgeri</name>
    <name type="common">Inshore hagfish</name>
    <dbReference type="NCBI Taxonomy" id="7764"/>
    <lineage>
        <taxon>Eukaryota</taxon>
        <taxon>Metazoa</taxon>
        <taxon>Chordata</taxon>
        <taxon>Craniata</taxon>
        <taxon>Vertebrata</taxon>
        <taxon>Cyclostomata</taxon>
        <taxon>Myxini</taxon>
        <taxon>Myxiniformes</taxon>
        <taxon>Myxinidae</taxon>
        <taxon>Eptatretinae</taxon>
        <taxon>Eptatretus</taxon>
    </lineage>
</organism>
<sequence length="181" mass="20695">MGFHRSISFPCCNGCHDACSSSFQPQVLLPNTVLLSLASNCQQLRSLDMCRSIELTEVELKHLASHCKNIEDLDLGWCRNVRADIGEMLRELPRLRRLVLTANRSVSDTDLESLANHCPLLEQLDIPGTPLVTVGGLFHLLDTCRQMRFLDVSFCYRIDEVMAFKLAHRFPHVYIKYNIYQ</sequence>
<reference evidence="1" key="1">
    <citation type="submission" date="2025-08" db="UniProtKB">
        <authorList>
            <consortium name="Ensembl"/>
        </authorList>
    </citation>
    <scope>IDENTIFICATION</scope>
</reference>
<keyword evidence="2" id="KW-1185">Reference proteome</keyword>
<evidence type="ECO:0000313" key="2">
    <source>
        <dbReference type="Proteomes" id="UP000694388"/>
    </source>
</evidence>
<protein>
    <submittedName>
        <fullName evidence="1">Uncharacterized protein</fullName>
    </submittedName>
</protein>
<dbReference type="InterPro" id="IPR006553">
    <property type="entry name" value="Leu-rich_rpt_Cys-con_subtyp"/>
</dbReference>
<dbReference type="Ensembl" id="ENSEBUT00000014304.1">
    <property type="protein sequence ID" value="ENSEBUP00000013728.1"/>
    <property type="gene ID" value="ENSEBUG00000008662.1"/>
</dbReference>